<dbReference type="RefSeq" id="WP_147931091.1">
    <property type="nucleotide sequence ID" value="NZ_VOXD01000018.1"/>
</dbReference>
<keyword evidence="2" id="KW-0808">Transferase</keyword>
<dbReference type="Pfam" id="PF13649">
    <property type="entry name" value="Methyltransf_25"/>
    <property type="match status" value="1"/>
</dbReference>
<proteinExistence type="predicted"/>
<dbReference type="PANTHER" id="PTHR43464:SF82">
    <property type="entry name" value="METHYLTRANSFERASE DOMAIN-CONTAINING PROTEIN"/>
    <property type="match status" value="1"/>
</dbReference>
<dbReference type="EMBL" id="VOXD01000018">
    <property type="protein sequence ID" value="TXF88883.1"/>
    <property type="molecule type" value="Genomic_DNA"/>
</dbReference>
<dbReference type="Gene3D" id="3.40.50.150">
    <property type="entry name" value="Vaccinia Virus protein VP39"/>
    <property type="match status" value="1"/>
</dbReference>
<accession>A0A5C7FU15</accession>
<dbReference type="GO" id="GO:0008168">
    <property type="term" value="F:methyltransferase activity"/>
    <property type="evidence" value="ECO:0007669"/>
    <property type="project" value="UniProtKB-KW"/>
</dbReference>
<reference evidence="2 3" key="1">
    <citation type="submission" date="2019-08" db="EMBL/GenBank/DDBJ databases">
        <title>Lewinella sp. strain SSH13 Genome sequencing and assembly.</title>
        <authorList>
            <person name="Kim I."/>
        </authorList>
    </citation>
    <scope>NUCLEOTIDE SEQUENCE [LARGE SCALE GENOMIC DNA]</scope>
    <source>
        <strain evidence="2 3">SSH13</strain>
    </source>
</reference>
<evidence type="ECO:0000313" key="2">
    <source>
        <dbReference type="EMBL" id="TXF88883.1"/>
    </source>
</evidence>
<dbReference type="OrthoDB" id="8385759at2"/>
<name>A0A5C7FU15_9BACT</name>
<dbReference type="GO" id="GO:0032259">
    <property type="term" value="P:methylation"/>
    <property type="evidence" value="ECO:0007669"/>
    <property type="project" value="UniProtKB-KW"/>
</dbReference>
<dbReference type="CDD" id="cd02440">
    <property type="entry name" value="AdoMet_MTases"/>
    <property type="match status" value="1"/>
</dbReference>
<keyword evidence="2" id="KW-0489">Methyltransferase</keyword>
<dbReference type="SUPFAM" id="SSF53335">
    <property type="entry name" value="S-adenosyl-L-methionine-dependent methyltransferases"/>
    <property type="match status" value="1"/>
</dbReference>
<protein>
    <submittedName>
        <fullName evidence="2">Class I SAM-dependent methyltransferase</fullName>
    </submittedName>
</protein>
<evidence type="ECO:0000259" key="1">
    <source>
        <dbReference type="Pfam" id="PF13649"/>
    </source>
</evidence>
<dbReference type="Proteomes" id="UP000321907">
    <property type="component" value="Unassembled WGS sequence"/>
</dbReference>
<dbReference type="InterPro" id="IPR029063">
    <property type="entry name" value="SAM-dependent_MTases_sf"/>
</dbReference>
<organism evidence="2 3">
    <name type="scientific">Neolewinella aurantiaca</name>
    <dbReference type="NCBI Taxonomy" id="2602767"/>
    <lineage>
        <taxon>Bacteria</taxon>
        <taxon>Pseudomonadati</taxon>
        <taxon>Bacteroidota</taxon>
        <taxon>Saprospiria</taxon>
        <taxon>Saprospirales</taxon>
        <taxon>Lewinellaceae</taxon>
        <taxon>Neolewinella</taxon>
    </lineage>
</organism>
<keyword evidence="3" id="KW-1185">Reference proteome</keyword>
<comment type="caution">
    <text evidence="2">The sequence shown here is derived from an EMBL/GenBank/DDBJ whole genome shotgun (WGS) entry which is preliminary data.</text>
</comment>
<gene>
    <name evidence="2" type="ORF">FUA23_12520</name>
</gene>
<dbReference type="InterPro" id="IPR041698">
    <property type="entry name" value="Methyltransf_25"/>
</dbReference>
<feature type="domain" description="Methyltransferase" evidence="1">
    <location>
        <begin position="54"/>
        <end position="148"/>
    </location>
</feature>
<dbReference type="AlphaFoldDB" id="A0A5C7FU15"/>
<sequence length="266" mass="30049">MIDYLKLNKEQWDQRTKAHLSSEFYDVPGWLAGAESLKAPELELLPQDLNGLKILHLQCHFGQDTLSFARKGAIVTGVDLSPAAIAAARELTQKAGLEARFINCDLYSLPQHLDEEFDIVFTSYGTITWLPDIEKWAGIVHRYLKPGGQFVFAEFHNMAYLWNEDRTAIKYPYFNPEPIIEPITKSYTDGSDGVSGTEVNWDHTISSVVTALLNAGLTLRGFREFDYSPYNCFDDMVPAGKEGHWHLRQMAGLIPLVYTLDCVKTV</sequence>
<evidence type="ECO:0000313" key="3">
    <source>
        <dbReference type="Proteomes" id="UP000321907"/>
    </source>
</evidence>
<dbReference type="PANTHER" id="PTHR43464">
    <property type="entry name" value="METHYLTRANSFERASE"/>
    <property type="match status" value="1"/>
</dbReference>